<accession>A0ABD0QAT3</accession>
<protein>
    <submittedName>
        <fullName evidence="2">Uncharacterized protein</fullName>
    </submittedName>
</protein>
<dbReference type="Proteomes" id="UP001529510">
    <property type="component" value="Unassembled WGS sequence"/>
</dbReference>
<feature type="non-terminal residue" evidence="2">
    <location>
        <position position="53"/>
    </location>
</feature>
<name>A0ABD0QAT3_CIRMR</name>
<comment type="caution">
    <text evidence="2">The sequence shown here is derived from an EMBL/GenBank/DDBJ whole genome shotgun (WGS) entry which is preliminary data.</text>
</comment>
<organism evidence="2 3">
    <name type="scientific">Cirrhinus mrigala</name>
    <name type="common">Mrigala</name>
    <dbReference type="NCBI Taxonomy" id="683832"/>
    <lineage>
        <taxon>Eukaryota</taxon>
        <taxon>Metazoa</taxon>
        <taxon>Chordata</taxon>
        <taxon>Craniata</taxon>
        <taxon>Vertebrata</taxon>
        <taxon>Euteleostomi</taxon>
        <taxon>Actinopterygii</taxon>
        <taxon>Neopterygii</taxon>
        <taxon>Teleostei</taxon>
        <taxon>Ostariophysi</taxon>
        <taxon>Cypriniformes</taxon>
        <taxon>Cyprinidae</taxon>
        <taxon>Labeoninae</taxon>
        <taxon>Labeonini</taxon>
        <taxon>Cirrhinus</taxon>
    </lineage>
</organism>
<dbReference type="EMBL" id="JAMKFB020000010">
    <property type="protein sequence ID" value="KAL0182793.1"/>
    <property type="molecule type" value="Genomic_DNA"/>
</dbReference>
<evidence type="ECO:0000256" key="1">
    <source>
        <dbReference type="SAM" id="MobiDB-lite"/>
    </source>
</evidence>
<evidence type="ECO:0000313" key="2">
    <source>
        <dbReference type="EMBL" id="KAL0182793.1"/>
    </source>
</evidence>
<feature type="region of interest" description="Disordered" evidence="1">
    <location>
        <begin position="17"/>
        <end position="53"/>
    </location>
</feature>
<reference evidence="2 3" key="1">
    <citation type="submission" date="2024-05" db="EMBL/GenBank/DDBJ databases">
        <title>Genome sequencing and assembly of Indian major carp, Cirrhinus mrigala (Hamilton, 1822).</title>
        <authorList>
            <person name="Mohindra V."/>
            <person name="Chowdhury L.M."/>
            <person name="Lal K."/>
            <person name="Jena J.K."/>
        </authorList>
    </citation>
    <scope>NUCLEOTIDE SEQUENCE [LARGE SCALE GENOMIC DNA]</scope>
    <source>
        <strain evidence="2">CM1030</strain>
        <tissue evidence="2">Blood</tissue>
    </source>
</reference>
<gene>
    <name evidence="2" type="ORF">M9458_022168</name>
</gene>
<evidence type="ECO:0000313" key="3">
    <source>
        <dbReference type="Proteomes" id="UP001529510"/>
    </source>
</evidence>
<dbReference type="AlphaFoldDB" id="A0ABD0QAT3"/>
<proteinExistence type="predicted"/>
<feature type="non-terminal residue" evidence="2">
    <location>
        <position position="1"/>
    </location>
</feature>
<keyword evidence="3" id="KW-1185">Reference proteome</keyword>
<feature type="compositionally biased region" description="Basic and acidic residues" evidence="1">
    <location>
        <begin position="29"/>
        <end position="43"/>
    </location>
</feature>
<sequence>VTIKALKEKLEQYERSLLAKNTEEAPDQNQERSGREERERKGENLPNNYADKE</sequence>